<dbReference type="InterPro" id="IPR008620">
    <property type="entry name" value="FixH"/>
</dbReference>
<keyword evidence="1" id="KW-0812">Transmembrane</keyword>
<name>A0ABS9IL72_9FLAO</name>
<protein>
    <submittedName>
        <fullName evidence="2">FixH family protein</fullName>
    </submittedName>
</protein>
<evidence type="ECO:0000256" key="1">
    <source>
        <dbReference type="SAM" id="Phobius"/>
    </source>
</evidence>
<sequence length="148" mass="17630">MKINWGTGIVLAFIGFISFIMYFIITMNVNDKYNHDLVVEDYYAEELQYQNDIDKLKNANTLSENITYKRIPEGLVIYFPSNVDFKKITGHMFLYRPSNKQLDFETPLSLSKPYLLIPDNRLVDGRWNIKIDWQYNNQSYLFKESINY</sequence>
<organism evidence="2 3">
    <name type="scientific">Flaviramulus multivorans</name>
    <dbReference type="NCBI Taxonomy" id="1304750"/>
    <lineage>
        <taxon>Bacteria</taxon>
        <taxon>Pseudomonadati</taxon>
        <taxon>Bacteroidota</taxon>
        <taxon>Flavobacteriia</taxon>
        <taxon>Flavobacteriales</taxon>
        <taxon>Flavobacteriaceae</taxon>
        <taxon>Flaviramulus</taxon>
    </lineage>
</organism>
<comment type="caution">
    <text evidence="2">The sequence shown here is derived from an EMBL/GenBank/DDBJ whole genome shotgun (WGS) entry which is preliminary data.</text>
</comment>
<proteinExistence type="predicted"/>
<accession>A0ABS9IL72</accession>
<evidence type="ECO:0000313" key="3">
    <source>
        <dbReference type="Proteomes" id="UP001200022"/>
    </source>
</evidence>
<feature type="transmembrane region" description="Helical" evidence="1">
    <location>
        <begin position="6"/>
        <end position="25"/>
    </location>
</feature>
<dbReference type="Pfam" id="PF05751">
    <property type="entry name" value="FixH"/>
    <property type="match status" value="1"/>
</dbReference>
<keyword evidence="3" id="KW-1185">Reference proteome</keyword>
<dbReference type="EMBL" id="JAKKDV010000005">
    <property type="protein sequence ID" value="MCF7561330.1"/>
    <property type="molecule type" value="Genomic_DNA"/>
</dbReference>
<dbReference type="RefSeq" id="WP_237232009.1">
    <property type="nucleotide sequence ID" value="NZ_JAKKDV010000005.1"/>
</dbReference>
<reference evidence="2 3" key="1">
    <citation type="submission" date="2022-01" db="EMBL/GenBank/DDBJ databases">
        <title>Draft genome sequence of Sabulilitoribacter multivorans KCTC 32326.</title>
        <authorList>
            <person name="Oh J.-S."/>
        </authorList>
    </citation>
    <scope>NUCLEOTIDE SEQUENCE [LARGE SCALE GENOMIC DNA]</scope>
    <source>
        <strain evidence="2 3">M-M16</strain>
    </source>
</reference>
<keyword evidence="1" id="KW-1133">Transmembrane helix</keyword>
<dbReference type="Proteomes" id="UP001200022">
    <property type="component" value="Unassembled WGS sequence"/>
</dbReference>
<gene>
    <name evidence="2" type="ORF">L3X39_11845</name>
</gene>
<evidence type="ECO:0000313" key="2">
    <source>
        <dbReference type="EMBL" id="MCF7561330.1"/>
    </source>
</evidence>
<keyword evidence="1" id="KW-0472">Membrane</keyword>